<organism evidence="1 2">
    <name type="scientific">Actinocatenispora thailandica</name>
    <dbReference type="NCBI Taxonomy" id="227318"/>
    <lineage>
        <taxon>Bacteria</taxon>
        <taxon>Bacillati</taxon>
        <taxon>Actinomycetota</taxon>
        <taxon>Actinomycetes</taxon>
        <taxon>Micromonosporales</taxon>
        <taxon>Micromonosporaceae</taxon>
        <taxon>Actinocatenispora</taxon>
    </lineage>
</organism>
<reference evidence="1 2" key="1">
    <citation type="submission" date="2020-08" db="EMBL/GenBank/DDBJ databases">
        <title>Whole genome shotgun sequence of Actinocatenispora thailandica NBRC 105041.</title>
        <authorList>
            <person name="Komaki H."/>
            <person name="Tamura T."/>
        </authorList>
    </citation>
    <scope>NUCLEOTIDE SEQUENCE [LARGE SCALE GENOMIC DNA]</scope>
    <source>
        <strain evidence="1 2">NBRC 105041</strain>
    </source>
</reference>
<evidence type="ECO:0000313" key="2">
    <source>
        <dbReference type="Proteomes" id="UP000611640"/>
    </source>
</evidence>
<dbReference type="InterPro" id="IPR036689">
    <property type="entry name" value="ESAT-6-like_sf"/>
</dbReference>
<dbReference type="SUPFAM" id="SSF140453">
    <property type="entry name" value="EsxAB dimer-like"/>
    <property type="match status" value="1"/>
</dbReference>
<protein>
    <recommendedName>
        <fullName evidence="3">WXG100 family type VII secretion target</fullName>
    </recommendedName>
</protein>
<sequence>MSAEVINVEFGALRSSADALFAKAKALDNYMDQLHQHLAPVKQTWYASGSSAGQAAEQSETRLRAAIADIVGVIGQFSGKVNEAHDLQLALENKNAGYFN</sequence>
<dbReference type="KEGG" id="atl:Athai_11260"/>
<name>A0A7R7HVZ8_9ACTN</name>
<proteinExistence type="predicted"/>
<dbReference type="EMBL" id="AP023355">
    <property type="protein sequence ID" value="BCJ33623.1"/>
    <property type="molecule type" value="Genomic_DNA"/>
</dbReference>
<dbReference type="RefSeq" id="WP_203960483.1">
    <property type="nucleotide sequence ID" value="NZ_AP023355.1"/>
</dbReference>
<dbReference type="AlphaFoldDB" id="A0A7R7HVZ8"/>
<evidence type="ECO:0008006" key="3">
    <source>
        <dbReference type="Google" id="ProtNLM"/>
    </source>
</evidence>
<gene>
    <name evidence="1" type="ORF">Athai_11260</name>
</gene>
<keyword evidence="2" id="KW-1185">Reference proteome</keyword>
<dbReference type="Proteomes" id="UP000611640">
    <property type="component" value="Chromosome"/>
</dbReference>
<evidence type="ECO:0000313" key="1">
    <source>
        <dbReference type="EMBL" id="BCJ33623.1"/>
    </source>
</evidence>
<accession>A0A7R7HVZ8</accession>
<dbReference type="Gene3D" id="1.10.287.1060">
    <property type="entry name" value="ESAT-6-like"/>
    <property type="match status" value="1"/>
</dbReference>